<protein>
    <submittedName>
        <fullName evidence="1">Uncharacterized protein</fullName>
    </submittedName>
</protein>
<sequence>MQRSKEELSQCKLDRYEDNIKDLPDRIQNQAQWLKEKFDGRTDKEVMSRHNSLIDLLMEYEVFRSVASDDVREMRVNEYNQLEVKKEDKWTVTALNGHLIVTPDGRVLPMRERLSFRGEVEMEDDEEANSTVIHALRGEQGNTGVVTDLSPGMFALSVGEDGHLYLTQNDNEPRPPFSIEDGRLIYTITE</sequence>
<name>A0A9D2TKZ3_9FIRM</name>
<evidence type="ECO:0000313" key="1">
    <source>
        <dbReference type="EMBL" id="HJC72598.1"/>
    </source>
</evidence>
<accession>A0A9D2TKZ3</accession>
<dbReference type="Proteomes" id="UP000823918">
    <property type="component" value="Unassembled WGS sequence"/>
</dbReference>
<evidence type="ECO:0000313" key="2">
    <source>
        <dbReference type="Proteomes" id="UP000823918"/>
    </source>
</evidence>
<dbReference type="AlphaFoldDB" id="A0A9D2TKZ3"/>
<comment type="caution">
    <text evidence="1">The sequence shown here is derived from an EMBL/GenBank/DDBJ whole genome shotgun (WGS) entry which is preliminary data.</text>
</comment>
<reference evidence="1" key="1">
    <citation type="journal article" date="2021" name="PeerJ">
        <title>Extensive microbial diversity within the chicken gut microbiome revealed by metagenomics and culture.</title>
        <authorList>
            <person name="Gilroy R."/>
            <person name="Ravi A."/>
            <person name="Getino M."/>
            <person name="Pursley I."/>
            <person name="Horton D.L."/>
            <person name="Alikhan N.F."/>
            <person name="Baker D."/>
            <person name="Gharbi K."/>
            <person name="Hall N."/>
            <person name="Watson M."/>
            <person name="Adriaenssens E.M."/>
            <person name="Foster-Nyarko E."/>
            <person name="Jarju S."/>
            <person name="Secka A."/>
            <person name="Antonio M."/>
            <person name="Oren A."/>
            <person name="Chaudhuri R.R."/>
            <person name="La Ragione R."/>
            <person name="Hildebrand F."/>
            <person name="Pallen M.J."/>
        </authorList>
    </citation>
    <scope>NUCLEOTIDE SEQUENCE</scope>
    <source>
        <strain evidence="1">5933</strain>
    </source>
</reference>
<proteinExistence type="predicted"/>
<dbReference type="EMBL" id="DWWA01000037">
    <property type="protein sequence ID" value="HJC72598.1"/>
    <property type="molecule type" value="Genomic_DNA"/>
</dbReference>
<organism evidence="1 2">
    <name type="scientific">Candidatus Ruthenibacterium merdavium</name>
    <dbReference type="NCBI Taxonomy" id="2838752"/>
    <lineage>
        <taxon>Bacteria</taxon>
        <taxon>Bacillati</taxon>
        <taxon>Bacillota</taxon>
        <taxon>Clostridia</taxon>
        <taxon>Eubacteriales</taxon>
        <taxon>Oscillospiraceae</taxon>
        <taxon>Ruthenibacterium</taxon>
    </lineage>
</organism>
<reference evidence="1" key="2">
    <citation type="submission" date="2021-04" db="EMBL/GenBank/DDBJ databases">
        <authorList>
            <person name="Gilroy R."/>
        </authorList>
    </citation>
    <scope>NUCLEOTIDE SEQUENCE</scope>
    <source>
        <strain evidence="1">5933</strain>
    </source>
</reference>
<gene>
    <name evidence="1" type="ORF">H9698_07380</name>
</gene>